<dbReference type="InterPro" id="IPR051531">
    <property type="entry name" value="N-acetyltransferase"/>
</dbReference>
<dbReference type="PANTHER" id="PTHR43792">
    <property type="entry name" value="GNAT FAMILY, PUTATIVE (AFU_ORTHOLOGUE AFUA_3G00765)-RELATED-RELATED"/>
    <property type="match status" value="1"/>
</dbReference>
<protein>
    <submittedName>
        <fullName evidence="2">N-acetyltransferase</fullName>
    </submittedName>
</protein>
<evidence type="ECO:0000313" key="3">
    <source>
        <dbReference type="Proteomes" id="UP000282977"/>
    </source>
</evidence>
<comment type="caution">
    <text evidence="2">The sequence shown here is derived from an EMBL/GenBank/DDBJ whole genome shotgun (WGS) entry which is preliminary data.</text>
</comment>
<dbReference type="GO" id="GO:0016747">
    <property type="term" value="F:acyltransferase activity, transferring groups other than amino-acyl groups"/>
    <property type="evidence" value="ECO:0007669"/>
    <property type="project" value="InterPro"/>
</dbReference>
<accession>A0A437JAS7</accession>
<evidence type="ECO:0000259" key="1">
    <source>
        <dbReference type="PROSITE" id="PS51186"/>
    </source>
</evidence>
<proteinExistence type="predicted"/>
<dbReference type="Gene3D" id="3.40.630.30">
    <property type="match status" value="1"/>
</dbReference>
<dbReference type="InterPro" id="IPR016181">
    <property type="entry name" value="Acyl_CoA_acyltransferase"/>
</dbReference>
<dbReference type="EMBL" id="RZUL01000002">
    <property type="protein sequence ID" value="RVT42450.1"/>
    <property type="molecule type" value="Genomic_DNA"/>
</dbReference>
<dbReference type="OrthoDB" id="6293260at2"/>
<keyword evidence="3" id="KW-1185">Reference proteome</keyword>
<dbReference type="InterPro" id="IPR000182">
    <property type="entry name" value="GNAT_dom"/>
</dbReference>
<dbReference type="AlphaFoldDB" id="A0A437JAS7"/>
<dbReference type="Proteomes" id="UP000282977">
    <property type="component" value="Unassembled WGS sequence"/>
</dbReference>
<dbReference type="PANTHER" id="PTHR43792:SF1">
    <property type="entry name" value="N-ACETYLTRANSFERASE DOMAIN-CONTAINING PROTEIN"/>
    <property type="match status" value="1"/>
</dbReference>
<organism evidence="2 3">
    <name type="scientific">Sphingobium algorifonticola</name>
    <dbReference type="NCBI Taxonomy" id="2008318"/>
    <lineage>
        <taxon>Bacteria</taxon>
        <taxon>Pseudomonadati</taxon>
        <taxon>Pseudomonadota</taxon>
        <taxon>Alphaproteobacteria</taxon>
        <taxon>Sphingomonadales</taxon>
        <taxon>Sphingomonadaceae</taxon>
        <taxon>Sphingobium</taxon>
    </lineage>
</organism>
<keyword evidence="2" id="KW-0808">Transferase</keyword>
<feature type="domain" description="N-acetyltransferase" evidence="1">
    <location>
        <begin position="7"/>
        <end position="176"/>
    </location>
</feature>
<sequence>MIETPRLLLRGWRQADAAPFQEICSDPQVMEYLGEPMTLAETELVVSRMQAMQAQLGYCFWAMEHKETGALMGFCGVKPGAIGTSIDGQLEIGWRMARAWWGAGYASEAAQAVIDWVWANLKVDSIWAITAPANQRSQALMLRLGMVRHRKLDFQHPAMPPGDPLRAHVTYSLNRPSAVPEA</sequence>
<dbReference type="Pfam" id="PF13302">
    <property type="entry name" value="Acetyltransf_3"/>
    <property type="match status" value="1"/>
</dbReference>
<gene>
    <name evidence="2" type="ORF">ENE74_08000</name>
</gene>
<evidence type="ECO:0000313" key="2">
    <source>
        <dbReference type="EMBL" id="RVT42450.1"/>
    </source>
</evidence>
<reference evidence="2 3" key="1">
    <citation type="submission" date="2019-01" db="EMBL/GenBank/DDBJ databases">
        <authorList>
            <person name="Chen W.-M."/>
        </authorList>
    </citation>
    <scope>NUCLEOTIDE SEQUENCE [LARGE SCALE GENOMIC DNA]</scope>
    <source>
        <strain evidence="2 3">TLA-22</strain>
    </source>
</reference>
<dbReference type="PROSITE" id="PS51186">
    <property type="entry name" value="GNAT"/>
    <property type="match status" value="1"/>
</dbReference>
<dbReference type="SUPFAM" id="SSF55729">
    <property type="entry name" value="Acyl-CoA N-acyltransferases (Nat)"/>
    <property type="match status" value="1"/>
</dbReference>
<name>A0A437JAS7_9SPHN</name>